<evidence type="ECO:0000259" key="2">
    <source>
        <dbReference type="SMART" id="SM00256"/>
    </source>
</evidence>
<dbReference type="InterPro" id="IPR001810">
    <property type="entry name" value="F-box_dom"/>
</dbReference>
<dbReference type="PANTHER" id="PTHR38926">
    <property type="entry name" value="F-BOX DOMAIN CONTAINING PROTEIN, EXPRESSED"/>
    <property type="match status" value="1"/>
</dbReference>
<comment type="caution">
    <text evidence="3">The sequence shown here is derived from an EMBL/GenBank/DDBJ whole genome shotgun (WGS) entry which is preliminary data.</text>
</comment>
<accession>A0A388LQJ1</accession>
<dbReference type="InterPro" id="IPR036047">
    <property type="entry name" value="F-box-like_dom_sf"/>
</dbReference>
<dbReference type="OrthoDB" id="1929062at2759"/>
<dbReference type="Gene3D" id="3.80.10.10">
    <property type="entry name" value="Ribonuclease Inhibitor"/>
    <property type="match status" value="1"/>
</dbReference>
<feature type="region of interest" description="Disordered" evidence="1">
    <location>
        <begin position="88"/>
        <end position="144"/>
    </location>
</feature>
<gene>
    <name evidence="3" type="ORF">CBR_g38797</name>
</gene>
<sequence>MAEARGGRWDADALGGGASAFSEGGGGLPAQMLGGAVPVSGGGGLPAQMRGGAGTVLVSGGGGLPAQMRGGAVPVSGGGGLPAQMRGGVPVSLSSSPSGASEGGGGDGGRIPRVGGTDLSQAQAEAVDDVVPSSAAPAEQIGGGDIACSSPRVEDWSDMVHEGLVVVFRYLSVKDRIVVGAVCRSWRRASLDPGCWREADLTPLPLWTEGSKNVFFDVLLTRSKGQLRKLSADLYPAKCLDRIWRECPLLEDLRFLRCSCAIEEAPLEQLSAGLLSHLRVLKLNKLDILQTWDSETRVLATADALVIAIARGCKQLVSLSLNGDYTQFTDTAVEAIVEHLPRLERLGLSGSVITDASLALIGAQLKSLRKLKALCCWDLTDEGVSALKSARKDLKVLTSSCRSSLDSGDSDGLDIDYEEWYEEYDDFDGEVECDYDDQEYDDDDERGGW</sequence>
<feature type="domain" description="F-box" evidence="2">
    <location>
        <begin position="159"/>
        <end position="199"/>
    </location>
</feature>
<keyword evidence="4" id="KW-1185">Reference proteome</keyword>
<dbReference type="Proteomes" id="UP000265515">
    <property type="component" value="Unassembled WGS sequence"/>
</dbReference>
<dbReference type="Gramene" id="GBG84515">
    <property type="protein sequence ID" value="GBG84515"/>
    <property type="gene ID" value="CBR_g38797"/>
</dbReference>
<evidence type="ECO:0000256" key="1">
    <source>
        <dbReference type="SAM" id="MobiDB-lite"/>
    </source>
</evidence>
<dbReference type="SMART" id="SM00367">
    <property type="entry name" value="LRR_CC"/>
    <property type="match status" value="4"/>
</dbReference>
<dbReference type="OMA" id="FCRNMHP"/>
<evidence type="ECO:0000313" key="4">
    <source>
        <dbReference type="Proteomes" id="UP000265515"/>
    </source>
</evidence>
<dbReference type="EMBL" id="BFEA01000479">
    <property type="protein sequence ID" value="GBG84515.1"/>
    <property type="molecule type" value="Genomic_DNA"/>
</dbReference>
<dbReference type="Pfam" id="PF12937">
    <property type="entry name" value="F-box-like"/>
    <property type="match status" value="1"/>
</dbReference>
<feature type="compositionally biased region" description="Low complexity" evidence="1">
    <location>
        <begin position="88"/>
        <end position="100"/>
    </location>
</feature>
<reference evidence="3 4" key="1">
    <citation type="journal article" date="2018" name="Cell">
        <title>The Chara Genome: Secondary Complexity and Implications for Plant Terrestrialization.</title>
        <authorList>
            <person name="Nishiyama T."/>
            <person name="Sakayama H."/>
            <person name="Vries J.D."/>
            <person name="Buschmann H."/>
            <person name="Saint-Marcoux D."/>
            <person name="Ullrich K.K."/>
            <person name="Haas F.B."/>
            <person name="Vanderstraeten L."/>
            <person name="Becker D."/>
            <person name="Lang D."/>
            <person name="Vosolsobe S."/>
            <person name="Rombauts S."/>
            <person name="Wilhelmsson P.K.I."/>
            <person name="Janitza P."/>
            <person name="Kern R."/>
            <person name="Heyl A."/>
            <person name="Rumpler F."/>
            <person name="Villalobos L.I.A.C."/>
            <person name="Clay J.M."/>
            <person name="Skokan R."/>
            <person name="Toyoda A."/>
            <person name="Suzuki Y."/>
            <person name="Kagoshima H."/>
            <person name="Schijlen E."/>
            <person name="Tajeshwar N."/>
            <person name="Catarino B."/>
            <person name="Hetherington A.J."/>
            <person name="Saltykova A."/>
            <person name="Bonnot C."/>
            <person name="Breuninger H."/>
            <person name="Symeonidi A."/>
            <person name="Radhakrishnan G.V."/>
            <person name="Van Nieuwerburgh F."/>
            <person name="Deforce D."/>
            <person name="Chang C."/>
            <person name="Karol K.G."/>
            <person name="Hedrich R."/>
            <person name="Ulvskov P."/>
            <person name="Glockner G."/>
            <person name="Delwiche C.F."/>
            <person name="Petrasek J."/>
            <person name="Van de Peer Y."/>
            <person name="Friml J."/>
            <person name="Beilby M."/>
            <person name="Dolan L."/>
            <person name="Kohara Y."/>
            <person name="Sugano S."/>
            <person name="Fujiyama A."/>
            <person name="Delaux P.-M."/>
            <person name="Quint M."/>
            <person name="TheiBen G."/>
            <person name="Hagemann M."/>
            <person name="Harholt J."/>
            <person name="Dunand C."/>
            <person name="Zachgo S."/>
            <person name="Langdale J."/>
            <person name="Maumus F."/>
            <person name="Straeten D.V.D."/>
            <person name="Gould S.B."/>
            <person name="Rensing S.A."/>
        </authorList>
    </citation>
    <scope>NUCLEOTIDE SEQUENCE [LARGE SCALE GENOMIC DNA]</scope>
    <source>
        <strain evidence="3 4">S276</strain>
    </source>
</reference>
<dbReference type="AlphaFoldDB" id="A0A388LQJ1"/>
<name>A0A388LQJ1_CHABU</name>
<evidence type="ECO:0000313" key="3">
    <source>
        <dbReference type="EMBL" id="GBG84515.1"/>
    </source>
</evidence>
<proteinExistence type="predicted"/>
<dbReference type="PANTHER" id="PTHR38926:SF5">
    <property type="entry name" value="F-BOX AND LEUCINE-RICH REPEAT PROTEIN 6"/>
    <property type="match status" value="1"/>
</dbReference>
<organism evidence="3 4">
    <name type="scientific">Chara braunii</name>
    <name type="common">Braun's stonewort</name>
    <dbReference type="NCBI Taxonomy" id="69332"/>
    <lineage>
        <taxon>Eukaryota</taxon>
        <taxon>Viridiplantae</taxon>
        <taxon>Streptophyta</taxon>
        <taxon>Charophyceae</taxon>
        <taxon>Charales</taxon>
        <taxon>Characeae</taxon>
        <taxon>Chara</taxon>
    </lineage>
</organism>
<dbReference type="SUPFAM" id="SSF81383">
    <property type="entry name" value="F-box domain"/>
    <property type="match status" value="1"/>
</dbReference>
<protein>
    <recommendedName>
        <fullName evidence="2">F-box domain-containing protein</fullName>
    </recommendedName>
</protein>
<dbReference type="Gene3D" id="1.20.1280.50">
    <property type="match status" value="1"/>
</dbReference>
<dbReference type="InterPro" id="IPR032675">
    <property type="entry name" value="LRR_dom_sf"/>
</dbReference>
<dbReference type="SMART" id="SM00256">
    <property type="entry name" value="FBOX"/>
    <property type="match status" value="1"/>
</dbReference>
<dbReference type="STRING" id="69332.A0A388LQJ1"/>
<dbReference type="SUPFAM" id="SSF52047">
    <property type="entry name" value="RNI-like"/>
    <property type="match status" value="1"/>
</dbReference>
<dbReference type="InterPro" id="IPR006553">
    <property type="entry name" value="Leu-rich_rpt_Cys-con_subtyp"/>
</dbReference>